<evidence type="ECO:0000313" key="2">
    <source>
        <dbReference type="EMBL" id="RAJ92890.1"/>
    </source>
</evidence>
<dbReference type="Proteomes" id="UP000249203">
    <property type="component" value="Unassembled WGS sequence"/>
</dbReference>
<dbReference type="EMBL" id="QLMD01000028">
    <property type="protein sequence ID" value="RAJ92890.1"/>
    <property type="molecule type" value="Genomic_DNA"/>
</dbReference>
<name>A0A327WUW8_9GAMM</name>
<protein>
    <submittedName>
        <fullName evidence="2">Uncharacterized protein</fullName>
    </submittedName>
</protein>
<organism evidence="2 3">
    <name type="scientific">Aliidiomarina maris</name>
    <dbReference type="NCBI Taxonomy" id="531312"/>
    <lineage>
        <taxon>Bacteria</taxon>
        <taxon>Pseudomonadati</taxon>
        <taxon>Pseudomonadota</taxon>
        <taxon>Gammaproteobacteria</taxon>
        <taxon>Alteromonadales</taxon>
        <taxon>Idiomarinaceae</taxon>
        <taxon>Aliidiomarina</taxon>
    </lineage>
</organism>
<comment type="caution">
    <text evidence="2">The sequence shown here is derived from an EMBL/GenBank/DDBJ whole genome shotgun (WGS) entry which is preliminary data.</text>
</comment>
<proteinExistence type="predicted"/>
<accession>A0A327WUW8</accession>
<reference evidence="2 3" key="1">
    <citation type="submission" date="2018-06" db="EMBL/GenBank/DDBJ databases">
        <title>Genomic Encyclopedia of Type Strains, Phase III (KMG-III): the genomes of soil and plant-associated and newly described type strains.</title>
        <authorList>
            <person name="Whitman W."/>
        </authorList>
    </citation>
    <scope>NUCLEOTIDE SEQUENCE [LARGE SCALE GENOMIC DNA]</scope>
    <source>
        <strain evidence="2 3">CGMCC 1.15366</strain>
    </source>
</reference>
<sequence>MCSLLSLPFSGTLAATDVMHDHRMQETSVSAHHGDVAESSTKNSVEIREHMASSSQERTASDDDSEHCPSMAGNPPNSAHSAGTVLDHGSADCCEDMDCADCPPDCGHCVGSGHGSCATLTAQQAATHAVMLSPVVAHTSFYQLLSGQPSPPPIIS</sequence>
<evidence type="ECO:0000313" key="3">
    <source>
        <dbReference type="Proteomes" id="UP000249203"/>
    </source>
</evidence>
<feature type="region of interest" description="Disordered" evidence="1">
    <location>
        <begin position="26"/>
        <end position="85"/>
    </location>
</feature>
<evidence type="ECO:0000256" key="1">
    <source>
        <dbReference type="SAM" id="MobiDB-lite"/>
    </source>
</evidence>
<dbReference type="AlphaFoldDB" id="A0A327WUW8"/>
<gene>
    <name evidence="2" type="ORF">B0I24_1281</name>
</gene>